<proteinExistence type="predicted"/>
<sequence length="130" mass="13250">MGNACSGLCGGKDADNFATPGRTLSSAPAAAPTSAKLPSSKPAQKPPQRASAGGGGQTVGGTAARAADDPRAAAARAAEARLEQSKGKGKLGGELDKQKKQTMNATRVQEAKDNLARRDTERNAEIQKYS</sequence>
<keyword evidence="1" id="KW-0519">Myristate</keyword>
<protein>
    <submittedName>
        <fullName evidence="5">Uncharacterized protein</fullName>
    </submittedName>
</protein>
<feature type="compositionally biased region" description="Basic and acidic residues" evidence="4">
    <location>
        <begin position="78"/>
        <end position="99"/>
    </location>
</feature>
<evidence type="ECO:0000256" key="3">
    <source>
        <dbReference type="ARBA" id="ARBA00023288"/>
    </source>
</evidence>
<feature type="compositionally biased region" description="Basic and acidic residues" evidence="4">
    <location>
        <begin position="109"/>
        <end position="130"/>
    </location>
</feature>
<feature type="compositionally biased region" description="Low complexity" evidence="4">
    <location>
        <begin position="23"/>
        <end position="43"/>
    </location>
</feature>
<evidence type="ECO:0000313" key="6">
    <source>
        <dbReference type="Proteomes" id="UP000799750"/>
    </source>
</evidence>
<feature type="region of interest" description="Disordered" evidence="4">
    <location>
        <begin position="1"/>
        <end position="130"/>
    </location>
</feature>
<dbReference type="Proteomes" id="UP000799750">
    <property type="component" value="Unassembled WGS sequence"/>
</dbReference>
<name>A0A6A6QUA6_9PEZI</name>
<dbReference type="Pfam" id="PF15811">
    <property type="entry name" value="SVIP"/>
    <property type="match status" value="1"/>
</dbReference>
<dbReference type="EMBL" id="MU004188">
    <property type="protein sequence ID" value="KAF2495975.1"/>
    <property type="molecule type" value="Genomic_DNA"/>
</dbReference>
<evidence type="ECO:0000256" key="4">
    <source>
        <dbReference type="SAM" id="MobiDB-lite"/>
    </source>
</evidence>
<dbReference type="AlphaFoldDB" id="A0A6A6QUA6"/>
<evidence type="ECO:0000256" key="2">
    <source>
        <dbReference type="ARBA" id="ARBA00023139"/>
    </source>
</evidence>
<reference evidence="5" key="1">
    <citation type="journal article" date="2020" name="Stud. Mycol.">
        <title>101 Dothideomycetes genomes: a test case for predicting lifestyles and emergence of pathogens.</title>
        <authorList>
            <person name="Haridas S."/>
            <person name="Albert R."/>
            <person name="Binder M."/>
            <person name="Bloem J."/>
            <person name="Labutti K."/>
            <person name="Salamov A."/>
            <person name="Andreopoulos B."/>
            <person name="Baker S."/>
            <person name="Barry K."/>
            <person name="Bills G."/>
            <person name="Bluhm B."/>
            <person name="Cannon C."/>
            <person name="Castanera R."/>
            <person name="Culley D."/>
            <person name="Daum C."/>
            <person name="Ezra D."/>
            <person name="Gonzalez J."/>
            <person name="Henrissat B."/>
            <person name="Kuo A."/>
            <person name="Liang C."/>
            <person name="Lipzen A."/>
            <person name="Lutzoni F."/>
            <person name="Magnuson J."/>
            <person name="Mondo S."/>
            <person name="Nolan M."/>
            <person name="Ohm R."/>
            <person name="Pangilinan J."/>
            <person name="Park H.-J."/>
            <person name="Ramirez L."/>
            <person name="Alfaro M."/>
            <person name="Sun H."/>
            <person name="Tritt A."/>
            <person name="Yoshinaga Y."/>
            <person name="Zwiers L.-H."/>
            <person name="Turgeon B."/>
            <person name="Goodwin S."/>
            <person name="Spatafora J."/>
            <person name="Crous P."/>
            <person name="Grigoriev I."/>
        </authorList>
    </citation>
    <scope>NUCLEOTIDE SEQUENCE</scope>
    <source>
        <strain evidence="5">CBS 269.34</strain>
    </source>
</reference>
<keyword evidence="2" id="KW-0564">Palmitate</keyword>
<dbReference type="InterPro" id="IPR031632">
    <property type="entry name" value="SVIP"/>
</dbReference>
<accession>A0A6A6QUA6</accession>
<organism evidence="5 6">
    <name type="scientific">Lophium mytilinum</name>
    <dbReference type="NCBI Taxonomy" id="390894"/>
    <lineage>
        <taxon>Eukaryota</taxon>
        <taxon>Fungi</taxon>
        <taxon>Dikarya</taxon>
        <taxon>Ascomycota</taxon>
        <taxon>Pezizomycotina</taxon>
        <taxon>Dothideomycetes</taxon>
        <taxon>Pleosporomycetidae</taxon>
        <taxon>Mytilinidiales</taxon>
        <taxon>Mytilinidiaceae</taxon>
        <taxon>Lophium</taxon>
    </lineage>
</organism>
<keyword evidence="3" id="KW-0449">Lipoprotein</keyword>
<gene>
    <name evidence="5" type="ORF">BU16DRAFT_617494</name>
</gene>
<evidence type="ECO:0000313" key="5">
    <source>
        <dbReference type="EMBL" id="KAF2495975.1"/>
    </source>
</evidence>
<keyword evidence="6" id="KW-1185">Reference proteome</keyword>
<evidence type="ECO:0000256" key="1">
    <source>
        <dbReference type="ARBA" id="ARBA00022707"/>
    </source>
</evidence>